<dbReference type="EMBL" id="FNPI01000005">
    <property type="protein sequence ID" value="SDZ02892.1"/>
    <property type="molecule type" value="Genomic_DNA"/>
</dbReference>
<gene>
    <name evidence="6" type="ORF">SAMN05421736_105140</name>
</gene>
<keyword evidence="3" id="KW-0804">Transcription</keyword>
<dbReference type="PANTHER" id="PTHR47506:SF1">
    <property type="entry name" value="HTH-TYPE TRANSCRIPTIONAL REGULATOR YJDC"/>
    <property type="match status" value="1"/>
</dbReference>
<dbReference type="OrthoDB" id="277085at2"/>
<dbReference type="InterPro" id="IPR001647">
    <property type="entry name" value="HTH_TetR"/>
</dbReference>
<evidence type="ECO:0000256" key="4">
    <source>
        <dbReference type="PROSITE-ProRule" id="PRU00335"/>
    </source>
</evidence>
<dbReference type="Pfam" id="PF14246">
    <property type="entry name" value="TetR_C_7"/>
    <property type="match status" value="1"/>
</dbReference>
<organism evidence="6 7">
    <name type="scientific">Evansella caseinilytica</name>
    <dbReference type="NCBI Taxonomy" id="1503961"/>
    <lineage>
        <taxon>Bacteria</taxon>
        <taxon>Bacillati</taxon>
        <taxon>Bacillota</taxon>
        <taxon>Bacilli</taxon>
        <taxon>Bacillales</taxon>
        <taxon>Bacillaceae</taxon>
        <taxon>Evansella</taxon>
    </lineage>
</organism>
<name>A0A1H3PNU4_9BACI</name>
<accession>A0A1H3PNU4</accession>
<feature type="domain" description="HTH tetR-type" evidence="5">
    <location>
        <begin position="9"/>
        <end position="69"/>
    </location>
</feature>
<dbReference type="Proteomes" id="UP000198935">
    <property type="component" value="Unassembled WGS sequence"/>
</dbReference>
<keyword evidence="7" id="KW-1185">Reference proteome</keyword>
<keyword evidence="1" id="KW-0805">Transcription regulation</keyword>
<keyword evidence="2 4" id="KW-0238">DNA-binding</keyword>
<dbReference type="InterPro" id="IPR039536">
    <property type="entry name" value="TetR_C_Proteobacteria"/>
</dbReference>
<dbReference type="PANTHER" id="PTHR47506">
    <property type="entry name" value="TRANSCRIPTIONAL REGULATORY PROTEIN"/>
    <property type="match status" value="1"/>
</dbReference>
<evidence type="ECO:0000256" key="3">
    <source>
        <dbReference type="ARBA" id="ARBA00023163"/>
    </source>
</evidence>
<evidence type="ECO:0000313" key="6">
    <source>
        <dbReference type="EMBL" id="SDZ02892.1"/>
    </source>
</evidence>
<dbReference type="InterPro" id="IPR036271">
    <property type="entry name" value="Tet_transcr_reg_TetR-rel_C_sf"/>
</dbReference>
<feature type="DNA-binding region" description="H-T-H motif" evidence="4">
    <location>
        <begin position="32"/>
        <end position="51"/>
    </location>
</feature>
<dbReference type="Gene3D" id="1.10.357.10">
    <property type="entry name" value="Tetracycline Repressor, domain 2"/>
    <property type="match status" value="1"/>
</dbReference>
<dbReference type="PRINTS" id="PR00455">
    <property type="entry name" value="HTHTETR"/>
</dbReference>
<dbReference type="SUPFAM" id="SSF46689">
    <property type="entry name" value="Homeodomain-like"/>
    <property type="match status" value="1"/>
</dbReference>
<dbReference type="STRING" id="1503961.SAMN05421736_105140"/>
<dbReference type="AlphaFoldDB" id="A0A1H3PNU4"/>
<dbReference type="SUPFAM" id="SSF48498">
    <property type="entry name" value="Tetracyclin repressor-like, C-terminal domain"/>
    <property type="match status" value="1"/>
</dbReference>
<proteinExistence type="predicted"/>
<evidence type="ECO:0000256" key="2">
    <source>
        <dbReference type="ARBA" id="ARBA00023125"/>
    </source>
</evidence>
<dbReference type="PROSITE" id="PS50977">
    <property type="entry name" value="HTH_TETR_2"/>
    <property type="match status" value="1"/>
</dbReference>
<protein>
    <submittedName>
        <fullName evidence="6">DNA-binding transcriptional regulator, AcrR family</fullName>
    </submittedName>
</protein>
<dbReference type="InterPro" id="IPR009057">
    <property type="entry name" value="Homeodomain-like_sf"/>
</dbReference>
<reference evidence="7" key="1">
    <citation type="submission" date="2016-10" db="EMBL/GenBank/DDBJ databases">
        <authorList>
            <person name="Varghese N."/>
            <person name="Submissions S."/>
        </authorList>
    </citation>
    <scope>NUCLEOTIDE SEQUENCE [LARGE SCALE GENOMIC DNA]</scope>
    <source>
        <strain evidence="7">SP</strain>
    </source>
</reference>
<evidence type="ECO:0000259" key="5">
    <source>
        <dbReference type="PROSITE" id="PS50977"/>
    </source>
</evidence>
<sequence>MDQQKEAFVSTEDRLLSAAMDLMEKKGYKAVTTKEIAAKAGFCEMTLFRHFGTKQKLLEDAVNRYSYIMDMEKILMKNVQYNLKNDLALVSKTYHKYVKRNEKIILLAFQERNTNPEIAKKVAENPKILKEYLINYFEEMQRRGKMIDIDAEATAMQFLWMNLGYFISGAIGGEVVSTMAVEQFIEQSVSVFARGVSQR</sequence>
<evidence type="ECO:0000313" key="7">
    <source>
        <dbReference type="Proteomes" id="UP000198935"/>
    </source>
</evidence>
<dbReference type="GO" id="GO:0003677">
    <property type="term" value="F:DNA binding"/>
    <property type="evidence" value="ECO:0007669"/>
    <property type="project" value="UniProtKB-UniRule"/>
</dbReference>
<evidence type="ECO:0000256" key="1">
    <source>
        <dbReference type="ARBA" id="ARBA00023015"/>
    </source>
</evidence>
<dbReference type="Pfam" id="PF00440">
    <property type="entry name" value="TetR_N"/>
    <property type="match status" value="1"/>
</dbReference>